<organism evidence="2 3">
    <name type="scientific">Pleuronectes platessa</name>
    <name type="common">European plaice</name>
    <dbReference type="NCBI Taxonomy" id="8262"/>
    <lineage>
        <taxon>Eukaryota</taxon>
        <taxon>Metazoa</taxon>
        <taxon>Chordata</taxon>
        <taxon>Craniata</taxon>
        <taxon>Vertebrata</taxon>
        <taxon>Euteleostomi</taxon>
        <taxon>Actinopterygii</taxon>
        <taxon>Neopterygii</taxon>
        <taxon>Teleostei</taxon>
        <taxon>Neoteleostei</taxon>
        <taxon>Acanthomorphata</taxon>
        <taxon>Carangaria</taxon>
        <taxon>Pleuronectiformes</taxon>
        <taxon>Pleuronectoidei</taxon>
        <taxon>Pleuronectidae</taxon>
        <taxon>Pleuronectes</taxon>
    </lineage>
</organism>
<feature type="compositionally biased region" description="Polar residues" evidence="1">
    <location>
        <begin position="57"/>
        <end position="67"/>
    </location>
</feature>
<dbReference type="EMBL" id="CADEAL010001946">
    <property type="protein sequence ID" value="CAB1436834.1"/>
    <property type="molecule type" value="Genomic_DNA"/>
</dbReference>
<proteinExistence type="predicted"/>
<comment type="caution">
    <text evidence="2">The sequence shown here is derived from an EMBL/GenBank/DDBJ whole genome shotgun (WGS) entry which is preliminary data.</text>
</comment>
<evidence type="ECO:0000313" key="3">
    <source>
        <dbReference type="Proteomes" id="UP001153269"/>
    </source>
</evidence>
<protein>
    <submittedName>
        <fullName evidence="2">Uncharacterized protein</fullName>
    </submittedName>
</protein>
<feature type="compositionally biased region" description="Low complexity" evidence="1">
    <location>
        <begin position="130"/>
        <end position="141"/>
    </location>
</feature>
<feature type="region of interest" description="Disordered" evidence="1">
    <location>
        <begin position="116"/>
        <end position="170"/>
    </location>
</feature>
<dbReference type="Proteomes" id="UP001153269">
    <property type="component" value="Unassembled WGS sequence"/>
</dbReference>
<reference evidence="2" key="1">
    <citation type="submission" date="2020-03" db="EMBL/GenBank/DDBJ databases">
        <authorList>
            <person name="Weist P."/>
        </authorList>
    </citation>
    <scope>NUCLEOTIDE SEQUENCE</scope>
</reference>
<dbReference type="AlphaFoldDB" id="A0A9N7YM82"/>
<accession>A0A9N7YM82</accession>
<evidence type="ECO:0000256" key="1">
    <source>
        <dbReference type="SAM" id="MobiDB-lite"/>
    </source>
</evidence>
<gene>
    <name evidence="2" type="ORF">PLEPLA_LOCUS24867</name>
</gene>
<sequence length="170" mass="17914">MQGSGAARWDRGVTQSEVGPADKGPGPSALCAPPEQGVTAEYTWPGSFRPSRDNWGKASSSAATQTDKGNHAIFCSSSISLNLSSPCLFSSTLTSSLGLKRRDDESEEVLTRRHYVEERRKNPAHLLPTSHSSHAAGPSPSQCVPSGALHPGSATEPGCPGLMDTKQRCP</sequence>
<evidence type="ECO:0000313" key="2">
    <source>
        <dbReference type="EMBL" id="CAB1436834.1"/>
    </source>
</evidence>
<feature type="region of interest" description="Disordered" evidence="1">
    <location>
        <begin position="1"/>
        <end position="67"/>
    </location>
</feature>
<keyword evidence="3" id="KW-1185">Reference proteome</keyword>
<name>A0A9N7YM82_PLEPL</name>